<feature type="transmembrane region" description="Helical" evidence="9">
    <location>
        <begin position="287"/>
        <end position="308"/>
    </location>
</feature>
<evidence type="ECO:0000313" key="11">
    <source>
        <dbReference type="EMBL" id="EJT99701.1"/>
    </source>
</evidence>
<dbReference type="EC" id="2.5.1.39" evidence="9"/>
<keyword evidence="9" id="KW-0496">Mitochondrion</keyword>
<evidence type="ECO:0000256" key="3">
    <source>
        <dbReference type="ARBA" id="ARBA00005179"/>
    </source>
</evidence>
<dbReference type="InterPro" id="IPR006370">
    <property type="entry name" value="HB_polyprenyltransferase-like"/>
</dbReference>
<name>M5G1J5_DACPD</name>
<evidence type="ECO:0000256" key="7">
    <source>
        <dbReference type="ARBA" id="ARBA00022989"/>
    </source>
</evidence>
<dbReference type="FunFam" id="1.10.357.140:FF:000008">
    <property type="entry name" value="4-hydroxybenzoate octaprenyltransferase"/>
    <property type="match status" value="1"/>
</dbReference>
<dbReference type="GeneID" id="63691615"/>
<dbReference type="InterPro" id="IPR044878">
    <property type="entry name" value="UbiA_sf"/>
</dbReference>
<dbReference type="Gene3D" id="1.10.357.140">
    <property type="entry name" value="UbiA prenyltransferase"/>
    <property type="match status" value="1"/>
</dbReference>
<feature type="transmembrane region" description="Helical" evidence="9">
    <location>
        <begin position="314"/>
        <end position="334"/>
    </location>
</feature>
<feature type="region of interest" description="Disordered" evidence="10">
    <location>
        <begin position="23"/>
        <end position="61"/>
    </location>
</feature>
<organism evidence="11 12">
    <name type="scientific">Dacryopinax primogenitus (strain DJM 731)</name>
    <name type="common">Brown rot fungus</name>
    <dbReference type="NCBI Taxonomy" id="1858805"/>
    <lineage>
        <taxon>Eukaryota</taxon>
        <taxon>Fungi</taxon>
        <taxon>Dikarya</taxon>
        <taxon>Basidiomycota</taxon>
        <taxon>Agaricomycotina</taxon>
        <taxon>Dacrymycetes</taxon>
        <taxon>Dacrymycetales</taxon>
        <taxon>Dacrymycetaceae</taxon>
        <taxon>Dacryopinax</taxon>
    </lineage>
</organism>
<dbReference type="CDD" id="cd13959">
    <property type="entry name" value="PT_UbiA_COQ2"/>
    <property type="match status" value="1"/>
</dbReference>
<dbReference type="OMA" id="HECAWFF"/>
<reference evidence="11 12" key="1">
    <citation type="journal article" date="2012" name="Science">
        <title>The Paleozoic origin of enzymatic lignin decomposition reconstructed from 31 fungal genomes.</title>
        <authorList>
            <person name="Floudas D."/>
            <person name="Binder M."/>
            <person name="Riley R."/>
            <person name="Barry K."/>
            <person name="Blanchette R.A."/>
            <person name="Henrissat B."/>
            <person name="Martinez A.T."/>
            <person name="Otillar R."/>
            <person name="Spatafora J.W."/>
            <person name="Yadav J.S."/>
            <person name="Aerts A."/>
            <person name="Benoit I."/>
            <person name="Boyd A."/>
            <person name="Carlson A."/>
            <person name="Copeland A."/>
            <person name="Coutinho P.M."/>
            <person name="de Vries R.P."/>
            <person name="Ferreira P."/>
            <person name="Findley K."/>
            <person name="Foster B."/>
            <person name="Gaskell J."/>
            <person name="Glotzer D."/>
            <person name="Gorecki P."/>
            <person name="Heitman J."/>
            <person name="Hesse C."/>
            <person name="Hori C."/>
            <person name="Igarashi K."/>
            <person name="Jurgens J.A."/>
            <person name="Kallen N."/>
            <person name="Kersten P."/>
            <person name="Kohler A."/>
            <person name="Kuees U."/>
            <person name="Kumar T.K.A."/>
            <person name="Kuo A."/>
            <person name="LaButti K."/>
            <person name="Larrondo L.F."/>
            <person name="Lindquist E."/>
            <person name="Ling A."/>
            <person name="Lombard V."/>
            <person name="Lucas S."/>
            <person name="Lundell T."/>
            <person name="Martin R."/>
            <person name="McLaughlin D.J."/>
            <person name="Morgenstern I."/>
            <person name="Morin E."/>
            <person name="Murat C."/>
            <person name="Nagy L.G."/>
            <person name="Nolan M."/>
            <person name="Ohm R.A."/>
            <person name="Patyshakuliyeva A."/>
            <person name="Rokas A."/>
            <person name="Ruiz-Duenas F.J."/>
            <person name="Sabat G."/>
            <person name="Salamov A."/>
            <person name="Samejima M."/>
            <person name="Schmutz J."/>
            <person name="Slot J.C."/>
            <person name="St John F."/>
            <person name="Stenlid J."/>
            <person name="Sun H."/>
            <person name="Sun S."/>
            <person name="Syed K."/>
            <person name="Tsang A."/>
            <person name="Wiebenga A."/>
            <person name="Young D."/>
            <person name="Pisabarro A."/>
            <person name="Eastwood D.C."/>
            <person name="Martin F."/>
            <person name="Cullen D."/>
            <person name="Grigoriev I.V."/>
            <person name="Hibbett D.S."/>
        </authorList>
    </citation>
    <scope>NUCLEOTIDE SEQUENCE [LARGE SCALE GENOMIC DNA]</scope>
    <source>
        <strain evidence="11 12">DJM-731 SS1</strain>
    </source>
</reference>
<keyword evidence="9" id="KW-0831">Ubiquinone biosynthesis</keyword>
<protein>
    <recommendedName>
        <fullName evidence="9">4-hydroxybenzoate polyprenyltransferase, mitochondrial</fullName>
        <shortName evidence="9">4-HB polyprenyltransferase</shortName>
        <ecNumber evidence="9">2.5.1.39</ecNumber>
    </recommendedName>
    <alternativeName>
        <fullName evidence="9">Para-hydroxybenzoate--polyprenyltransferase</fullName>
        <shortName evidence="9">PHB:PPT</shortName>
        <shortName evidence="9">PHB:polyprenyltransferase</shortName>
    </alternativeName>
</protein>
<dbReference type="HOGENOM" id="CLU_034879_3_0_1"/>
<dbReference type="AlphaFoldDB" id="M5G1J5"/>
<evidence type="ECO:0000256" key="10">
    <source>
        <dbReference type="SAM" id="MobiDB-lite"/>
    </source>
</evidence>
<dbReference type="PANTHER" id="PTHR11048:SF28">
    <property type="entry name" value="4-HYDROXYBENZOATE POLYPRENYLTRANSFERASE, MITOCHONDRIAL"/>
    <property type="match status" value="1"/>
</dbReference>
<keyword evidence="12" id="KW-1185">Reference proteome</keyword>
<proteinExistence type="inferred from homology"/>
<comment type="similarity">
    <text evidence="4 9">Belongs to the UbiA prenyltransferase family.</text>
</comment>
<dbReference type="FunFam" id="1.20.120.1780:FF:000001">
    <property type="entry name" value="4-hydroxybenzoate octaprenyltransferase"/>
    <property type="match status" value="1"/>
</dbReference>
<comment type="function">
    <text evidence="9">Catalyzes the prenylation of para-hydroxybenzoate (PHB) with an all-trans polyprenyl group. Mediates the second step in the final reaction sequence of coenzyme Q (CoQ) biosynthesis, which is the condensation of the polyisoprenoid side chain with PHB, generating the first membrane-bound Q intermediate.</text>
</comment>
<feature type="transmembrane region" description="Helical" evidence="9">
    <location>
        <begin position="188"/>
        <end position="207"/>
    </location>
</feature>
<dbReference type="Proteomes" id="UP000030653">
    <property type="component" value="Unassembled WGS sequence"/>
</dbReference>
<comment type="subcellular location">
    <subcellularLocation>
        <location evidence="2">Membrane</location>
        <topology evidence="2">Multi-pass membrane protein</topology>
    </subcellularLocation>
    <subcellularLocation>
        <location evidence="9">Mitochondrion inner membrane</location>
        <topology evidence="9">Multi-pass membrane protein</topology>
        <orientation evidence="9">Matrix side</orientation>
    </subcellularLocation>
</comment>
<evidence type="ECO:0000256" key="8">
    <source>
        <dbReference type="ARBA" id="ARBA00023136"/>
    </source>
</evidence>
<dbReference type="GO" id="GO:0008299">
    <property type="term" value="P:isoprenoid biosynthetic process"/>
    <property type="evidence" value="ECO:0007669"/>
    <property type="project" value="UniProtKB-UniRule"/>
</dbReference>
<dbReference type="EMBL" id="JH795869">
    <property type="protein sequence ID" value="EJT99701.1"/>
    <property type="molecule type" value="Genomic_DNA"/>
</dbReference>
<keyword evidence="9" id="KW-0999">Mitochondrion inner membrane</keyword>
<sequence length="383" mass="41913">MSTALYYLTSPYFRSLLLEKPVPAPAPTPGPSQPSTPPCSIPSSPSPSPLSLPLPSPSPNVPQPQLNWPLRQLLEQVQPYLFLARVDNPAGTLLLWLPFTWSVPLAANHLQLSPAFAGSYTLYFGLGSLISHCMGCTVNDIADRELDRLVERTKHRPLPSGTISLPQALLFLLLETASWFLWLSQLNTPSFLLGTAYLPLVVIYPYMKRLTYWPQAFLGVVFNWGALLGYTALADPASAWAWDVLLPLYGAGCCWTIVYDTIYAHQDKTDDRSAGIKSTALLFEERTVPALAGFTTLMLACLTAAGHAAGLGPAYYALSVVGGGVWMFRTLWVTEWDNRESCRRGFEANVFVGLLVTAGVWADYVLSSYSWTCLLGQVGTAGM</sequence>
<keyword evidence="6 9" id="KW-0812">Transmembrane</keyword>
<comment type="pathway">
    <text evidence="9">Cofactor biosynthesis; ubiquinone biosynthesis.</text>
</comment>
<keyword evidence="8 9" id="KW-0472">Membrane</keyword>
<dbReference type="PANTHER" id="PTHR11048">
    <property type="entry name" value="PRENYLTRANSFERASES"/>
    <property type="match status" value="1"/>
</dbReference>
<evidence type="ECO:0000256" key="5">
    <source>
        <dbReference type="ARBA" id="ARBA00022679"/>
    </source>
</evidence>
<dbReference type="GO" id="GO:0008412">
    <property type="term" value="F:4-hydroxybenzoate polyprenyltransferase activity"/>
    <property type="evidence" value="ECO:0007669"/>
    <property type="project" value="UniProtKB-EC"/>
</dbReference>
<dbReference type="STRING" id="1858805.M5G1J5"/>
<dbReference type="NCBIfam" id="TIGR01474">
    <property type="entry name" value="ubiA_proteo"/>
    <property type="match status" value="1"/>
</dbReference>
<comment type="cofactor">
    <cofactor evidence="1 9">
        <name>Mg(2+)</name>
        <dbReference type="ChEBI" id="CHEBI:18420"/>
    </cofactor>
</comment>
<dbReference type="Pfam" id="PF01040">
    <property type="entry name" value="UbiA"/>
    <property type="match status" value="1"/>
</dbReference>
<evidence type="ECO:0000256" key="2">
    <source>
        <dbReference type="ARBA" id="ARBA00004141"/>
    </source>
</evidence>
<gene>
    <name evidence="11" type="ORF">DACRYDRAFT_82149</name>
</gene>
<feature type="transmembrane region" description="Helical" evidence="9">
    <location>
        <begin position="239"/>
        <end position="258"/>
    </location>
</feature>
<keyword evidence="9" id="KW-0414">Isoprene biosynthesis</keyword>
<dbReference type="InterPro" id="IPR000537">
    <property type="entry name" value="UbiA_prenyltransferase"/>
</dbReference>
<comment type="catalytic activity">
    <reaction evidence="9">
        <text>an all-trans-polyprenyl diphosphate + 4-hydroxybenzoate = a 4-hydroxy-3-(all-trans-polyprenyl)benzoate + diphosphate</text>
        <dbReference type="Rhea" id="RHEA:44504"/>
        <dbReference type="Rhea" id="RHEA-COMP:9514"/>
        <dbReference type="Rhea" id="RHEA-COMP:9564"/>
        <dbReference type="ChEBI" id="CHEBI:17879"/>
        <dbReference type="ChEBI" id="CHEBI:33019"/>
        <dbReference type="ChEBI" id="CHEBI:58914"/>
        <dbReference type="ChEBI" id="CHEBI:78396"/>
        <dbReference type="EC" id="2.5.1.39"/>
    </reaction>
</comment>
<evidence type="ECO:0000313" key="12">
    <source>
        <dbReference type="Proteomes" id="UP000030653"/>
    </source>
</evidence>
<dbReference type="InterPro" id="IPR039653">
    <property type="entry name" value="Prenyltransferase"/>
</dbReference>
<keyword evidence="5 9" id="KW-0808">Transferase</keyword>
<accession>M5G1J5</accession>
<evidence type="ECO:0000256" key="6">
    <source>
        <dbReference type="ARBA" id="ARBA00022692"/>
    </source>
</evidence>
<dbReference type="GO" id="GO:0005743">
    <property type="term" value="C:mitochondrial inner membrane"/>
    <property type="evidence" value="ECO:0007669"/>
    <property type="project" value="UniProtKB-SubCell"/>
</dbReference>
<evidence type="ECO:0000256" key="1">
    <source>
        <dbReference type="ARBA" id="ARBA00001946"/>
    </source>
</evidence>
<dbReference type="HAMAP" id="MF_01635">
    <property type="entry name" value="UbiA"/>
    <property type="match status" value="1"/>
</dbReference>
<dbReference type="InterPro" id="IPR030470">
    <property type="entry name" value="UbiA_prenylTrfase_CS"/>
</dbReference>
<evidence type="ECO:0000256" key="9">
    <source>
        <dbReference type="HAMAP-Rule" id="MF_03189"/>
    </source>
</evidence>
<dbReference type="Gene3D" id="1.20.120.1780">
    <property type="entry name" value="UbiA prenyltransferase"/>
    <property type="match status" value="1"/>
</dbReference>
<evidence type="ECO:0000256" key="4">
    <source>
        <dbReference type="ARBA" id="ARBA00005985"/>
    </source>
</evidence>
<comment type="pathway">
    <text evidence="3">Secondary metabolite biosynthesis.</text>
</comment>
<dbReference type="OrthoDB" id="18170at2759"/>
<feature type="transmembrane region" description="Helical" evidence="9">
    <location>
        <begin position="216"/>
        <end position="233"/>
    </location>
</feature>
<keyword evidence="7 9" id="KW-1133">Transmembrane helix</keyword>
<dbReference type="RefSeq" id="XP_040626599.1">
    <property type="nucleotide sequence ID" value="XM_040776553.1"/>
</dbReference>
<dbReference type="GO" id="GO:0006744">
    <property type="term" value="P:ubiquinone biosynthetic process"/>
    <property type="evidence" value="ECO:0007669"/>
    <property type="project" value="UniProtKB-UniRule"/>
</dbReference>
<dbReference type="PROSITE" id="PS00943">
    <property type="entry name" value="UBIA"/>
    <property type="match status" value="1"/>
</dbReference>
<dbReference type="UniPathway" id="UPA00232"/>
<feature type="transmembrane region" description="Helical" evidence="9">
    <location>
        <begin position="346"/>
        <end position="366"/>
    </location>
</feature>